<dbReference type="AlphaFoldDB" id="A0A914RJV0"/>
<proteinExistence type="predicted"/>
<name>A0A914RJV0_PAREQ</name>
<keyword evidence="1" id="KW-1185">Reference proteome</keyword>
<reference evidence="2" key="1">
    <citation type="submission" date="2022-11" db="UniProtKB">
        <authorList>
            <consortium name="WormBaseParasite"/>
        </authorList>
    </citation>
    <scope>IDENTIFICATION</scope>
</reference>
<evidence type="ECO:0000313" key="1">
    <source>
        <dbReference type="Proteomes" id="UP000887564"/>
    </source>
</evidence>
<evidence type="ECO:0000313" key="2">
    <source>
        <dbReference type="WBParaSite" id="PEQ_0000505701-mRNA-1"/>
    </source>
</evidence>
<protein>
    <submittedName>
        <fullName evidence="2">Uncharacterized protein</fullName>
    </submittedName>
</protein>
<dbReference type="Proteomes" id="UP000887564">
    <property type="component" value="Unplaced"/>
</dbReference>
<dbReference type="WBParaSite" id="PEQ_0000505701-mRNA-1">
    <property type="protein sequence ID" value="PEQ_0000505701-mRNA-1"/>
    <property type="gene ID" value="PEQ_0000505701"/>
</dbReference>
<accession>A0A914RJV0</accession>
<sequence>MREDSPCGRFTTPDKMLTTRCGRYVRWNLESPSLGSFVQNSSSCHFLYSSRCLPPKSTYIVLLAVTVDDFIGLALRLFWTKSISTGKPRKSAAIS</sequence>
<organism evidence="1 2">
    <name type="scientific">Parascaris equorum</name>
    <name type="common">Equine roundworm</name>
    <dbReference type="NCBI Taxonomy" id="6256"/>
    <lineage>
        <taxon>Eukaryota</taxon>
        <taxon>Metazoa</taxon>
        <taxon>Ecdysozoa</taxon>
        <taxon>Nematoda</taxon>
        <taxon>Chromadorea</taxon>
        <taxon>Rhabditida</taxon>
        <taxon>Spirurina</taxon>
        <taxon>Ascaridomorpha</taxon>
        <taxon>Ascaridoidea</taxon>
        <taxon>Ascarididae</taxon>
        <taxon>Parascaris</taxon>
    </lineage>
</organism>